<dbReference type="Pfam" id="PF00877">
    <property type="entry name" value="NLPC_P60"/>
    <property type="match status" value="1"/>
</dbReference>
<evidence type="ECO:0000313" key="7">
    <source>
        <dbReference type="EMBL" id="MFC5379247.1"/>
    </source>
</evidence>
<feature type="signal peptide" evidence="5">
    <location>
        <begin position="1"/>
        <end position="30"/>
    </location>
</feature>
<protein>
    <submittedName>
        <fullName evidence="7">C40 family peptidase</fullName>
    </submittedName>
</protein>
<evidence type="ECO:0000256" key="2">
    <source>
        <dbReference type="ARBA" id="ARBA00022670"/>
    </source>
</evidence>
<gene>
    <name evidence="7" type="ORF">ACFPJ6_00435</name>
</gene>
<dbReference type="SUPFAM" id="SSF47090">
    <property type="entry name" value="PGBD-like"/>
    <property type="match status" value="1"/>
</dbReference>
<evidence type="ECO:0000313" key="8">
    <source>
        <dbReference type="Proteomes" id="UP001596122"/>
    </source>
</evidence>
<dbReference type="InterPro" id="IPR051202">
    <property type="entry name" value="Peptidase_C40"/>
</dbReference>
<evidence type="ECO:0000256" key="4">
    <source>
        <dbReference type="ARBA" id="ARBA00022807"/>
    </source>
</evidence>
<dbReference type="InterPro" id="IPR000064">
    <property type="entry name" value="NLP_P60_dom"/>
</dbReference>
<dbReference type="EMBL" id="JBHSLD010000001">
    <property type="protein sequence ID" value="MFC5379247.1"/>
    <property type="molecule type" value="Genomic_DNA"/>
</dbReference>
<dbReference type="InterPro" id="IPR038765">
    <property type="entry name" value="Papain-like_cys_pep_sf"/>
</dbReference>
<dbReference type="PANTHER" id="PTHR47053:SF1">
    <property type="entry name" value="MUREIN DD-ENDOPEPTIDASE MEPH-RELATED"/>
    <property type="match status" value="1"/>
</dbReference>
<keyword evidence="3" id="KW-0378">Hydrolase</keyword>
<dbReference type="PROSITE" id="PS51318">
    <property type="entry name" value="TAT"/>
    <property type="match status" value="1"/>
</dbReference>
<keyword evidence="8" id="KW-1185">Reference proteome</keyword>
<dbReference type="Gene3D" id="1.10.101.10">
    <property type="entry name" value="PGBD-like superfamily/PGBD"/>
    <property type="match status" value="1"/>
</dbReference>
<name>A0ABW0GHT1_9MICO</name>
<dbReference type="InterPro" id="IPR036365">
    <property type="entry name" value="PGBD-like_sf"/>
</dbReference>
<keyword evidence="5" id="KW-0732">Signal</keyword>
<feature type="chain" id="PRO_5045888917" evidence="5">
    <location>
        <begin position="31"/>
        <end position="273"/>
    </location>
</feature>
<proteinExistence type="inferred from homology"/>
<dbReference type="RefSeq" id="WP_340266702.1">
    <property type="nucleotide sequence ID" value="NZ_JBBEOG010000001.1"/>
</dbReference>
<dbReference type="Proteomes" id="UP001596122">
    <property type="component" value="Unassembled WGS sequence"/>
</dbReference>
<dbReference type="PANTHER" id="PTHR47053">
    <property type="entry name" value="MUREIN DD-ENDOPEPTIDASE MEPH-RELATED"/>
    <property type="match status" value="1"/>
</dbReference>
<reference evidence="8" key="1">
    <citation type="journal article" date="2019" name="Int. J. Syst. Evol. Microbiol.">
        <title>The Global Catalogue of Microorganisms (GCM) 10K type strain sequencing project: providing services to taxonomists for standard genome sequencing and annotation.</title>
        <authorList>
            <consortium name="The Broad Institute Genomics Platform"/>
            <consortium name="The Broad Institute Genome Sequencing Center for Infectious Disease"/>
            <person name="Wu L."/>
            <person name="Ma J."/>
        </authorList>
    </citation>
    <scope>NUCLEOTIDE SEQUENCE [LARGE SCALE GENOMIC DNA]</scope>
    <source>
        <strain evidence="8">CCUG 43114</strain>
    </source>
</reference>
<evidence type="ECO:0000256" key="1">
    <source>
        <dbReference type="ARBA" id="ARBA00007074"/>
    </source>
</evidence>
<keyword evidence="2" id="KW-0645">Protease</keyword>
<dbReference type="InterPro" id="IPR006311">
    <property type="entry name" value="TAT_signal"/>
</dbReference>
<organism evidence="7 8">
    <name type="scientific">Aquipuribacter nitratireducens</name>
    <dbReference type="NCBI Taxonomy" id="650104"/>
    <lineage>
        <taxon>Bacteria</taxon>
        <taxon>Bacillati</taxon>
        <taxon>Actinomycetota</taxon>
        <taxon>Actinomycetes</taxon>
        <taxon>Micrococcales</taxon>
        <taxon>Intrasporangiaceae</taxon>
        <taxon>Aquipuribacter</taxon>
    </lineage>
</organism>
<evidence type="ECO:0000256" key="5">
    <source>
        <dbReference type="SAM" id="SignalP"/>
    </source>
</evidence>
<comment type="similarity">
    <text evidence="1">Belongs to the peptidase C40 family.</text>
</comment>
<evidence type="ECO:0000259" key="6">
    <source>
        <dbReference type="PROSITE" id="PS51935"/>
    </source>
</evidence>
<dbReference type="SUPFAM" id="SSF54001">
    <property type="entry name" value="Cysteine proteinases"/>
    <property type="match status" value="1"/>
</dbReference>
<dbReference type="InterPro" id="IPR002477">
    <property type="entry name" value="Peptidoglycan-bd-like"/>
</dbReference>
<dbReference type="PROSITE" id="PS51935">
    <property type="entry name" value="NLPC_P60"/>
    <property type="match status" value="1"/>
</dbReference>
<dbReference type="Pfam" id="PF01471">
    <property type="entry name" value="PG_binding_1"/>
    <property type="match status" value="1"/>
</dbReference>
<dbReference type="Gene3D" id="3.90.1720.10">
    <property type="entry name" value="endopeptidase domain like (from Nostoc punctiforme)"/>
    <property type="match status" value="1"/>
</dbReference>
<dbReference type="InterPro" id="IPR036366">
    <property type="entry name" value="PGBDSf"/>
</dbReference>
<evidence type="ECO:0000256" key="3">
    <source>
        <dbReference type="ARBA" id="ARBA00022801"/>
    </source>
</evidence>
<comment type="caution">
    <text evidence="7">The sequence shown here is derived from an EMBL/GenBank/DDBJ whole genome shotgun (WGS) entry which is preliminary data.</text>
</comment>
<keyword evidence="4" id="KW-0788">Thiol protease</keyword>
<accession>A0ABW0GHT1</accession>
<sequence>MSLSRRSLLRGAVLVPGAVGAGLLTGPASAAVTPLAPVASITPAKGHHPLVPGWTGIKVKVVQHRLGLPASSWEAVDATTLAAVKDFQRANGLRVDGVVDWRTWGAMATGRSWGMDRWQATPRWGLSAGRARRVETMVEHAMTYVGHEYVWGGAGRPHEGVDCSGLVLQCLYRAGLDPQPISVDRHVEPTYRTSYEFYRHPRLVHAPLARARRGDLVFYRNTSTGRINHVAIYLGDGRLVEAMSGPNVVRVAPLKRTLSTQSPMPEVVRPFPV</sequence>
<feature type="domain" description="NlpC/P60" evidence="6">
    <location>
        <begin position="131"/>
        <end position="272"/>
    </location>
</feature>